<accession>A0A1I4KNJ8</accession>
<evidence type="ECO:0000313" key="2">
    <source>
        <dbReference type="EMBL" id="SFL80173.1"/>
    </source>
</evidence>
<gene>
    <name evidence="2" type="ORF">SAMN05421863_1004136</name>
</gene>
<dbReference type="Pfam" id="PF04307">
    <property type="entry name" value="YdjM"/>
    <property type="match status" value="1"/>
</dbReference>
<feature type="transmembrane region" description="Helical" evidence="1">
    <location>
        <begin position="65"/>
        <end position="83"/>
    </location>
</feature>
<dbReference type="OrthoDB" id="9781927at2"/>
<evidence type="ECO:0000313" key="3">
    <source>
        <dbReference type="Proteomes" id="UP000183287"/>
    </source>
</evidence>
<name>A0A1I4KNJ8_9PROT</name>
<dbReference type="PANTHER" id="PTHR40031:SF1">
    <property type="entry name" value="MEMBRANE-BOUND METAL-DEPENDENT HYDROLASE"/>
    <property type="match status" value="1"/>
</dbReference>
<dbReference type="InterPro" id="IPR053170">
    <property type="entry name" value="Transcription_regulator"/>
</dbReference>
<proteinExistence type="predicted"/>
<evidence type="ECO:0000256" key="1">
    <source>
        <dbReference type="SAM" id="Phobius"/>
    </source>
</evidence>
<feature type="transmembrane region" description="Helical" evidence="1">
    <location>
        <begin position="90"/>
        <end position="108"/>
    </location>
</feature>
<feature type="transmembrane region" description="Helical" evidence="1">
    <location>
        <begin position="128"/>
        <end position="150"/>
    </location>
</feature>
<dbReference type="AlphaFoldDB" id="A0A1I4KNJ8"/>
<dbReference type="PANTHER" id="PTHR40031">
    <property type="entry name" value="HYPOTHETICAL MEMBRANE SPANNING PROTEIN"/>
    <property type="match status" value="1"/>
</dbReference>
<dbReference type="Proteomes" id="UP000183287">
    <property type="component" value="Unassembled WGS sequence"/>
</dbReference>
<dbReference type="STRING" id="44574.AAW31_13560"/>
<sequence length="348" mass="39316">MDTLTHALSGALLVRSAEPVLPILKALPVRTRLIAGMTAAAFPDMDAVLRLVDTLTYLNWHQGPTHSLVMLPLWAFLLAHLFSKVARGRYSWRLFLIPSGLGIAIHIAEDLITSYGLMLLAPFSTERFSLPLAFVVDLWFSVIIILGLVMSHIFPEKKYIAGSALICLTIYVVFLVSLHERAKDIGMAYVQKMALPDAEISVLPQPFSPFNWQIVVLQGETYHILLVKLSSGSSAIFPDHGVLSNMLAAYQSLISAKWQQHKRFGDSPVDTMLVREAWHQPVLADFRRFAVFPQFDRIDTSEKGVCIWFYDLRFKFPMLPPSFRYGGCKEEGSANWYLQRQKGAFWID</sequence>
<feature type="transmembrane region" description="Helical" evidence="1">
    <location>
        <begin position="159"/>
        <end position="178"/>
    </location>
</feature>
<dbReference type="EMBL" id="FOUB01000004">
    <property type="protein sequence ID" value="SFL80173.1"/>
    <property type="molecule type" value="Genomic_DNA"/>
</dbReference>
<organism evidence="2 3">
    <name type="scientific">Nitrosomonas communis</name>
    <dbReference type="NCBI Taxonomy" id="44574"/>
    <lineage>
        <taxon>Bacteria</taxon>
        <taxon>Pseudomonadati</taxon>
        <taxon>Pseudomonadota</taxon>
        <taxon>Betaproteobacteria</taxon>
        <taxon>Nitrosomonadales</taxon>
        <taxon>Nitrosomonadaceae</taxon>
        <taxon>Nitrosomonas</taxon>
    </lineage>
</organism>
<keyword evidence="3" id="KW-1185">Reference proteome</keyword>
<keyword evidence="1" id="KW-1133">Transmembrane helix</keyword>
<dbReference type="InterPro" id="IPR007404">
    <property type="entry name" value="YdjM-like"/>
</dbReference>
<reference evidence="3" key="1">
    <citation type="submission" date="2016-10" db="EMBL/GenBank/DDBJ databases">
        <authorList>
            <person name="Varghese N."/>
            <person name="Submissions S."/>
        </authorList>
    </citation>
    <scope>NUCLEOTIDE SEQUENCE [LARGE SCALE GENOMIC DNA]</scope>
    <source>
        <strain evidence="3">Nm44</strain>
    </source>
</reference>
<keyword evidence="1" id="KW-0472">Membrane</keyword>
<protein>
    <submittedName>
        <fullName evidence="2">Inner membrane protein</fullName>
    </submittedName>
</protein>
<dbReference type="RefSeq" id="WP_074903588.1">
    <property type="nucleotide sequence ID" value="NZ_FOUB01000004.1"/>
</dbReference>
<keyword evidence="1" id="KW-0812">Transmembrane</keyword>